<evidence type="ECO:0000313" key="12">
    <source>
        <dbReference type="Proteomes" id="UP000037904"/>
    </source>
</evidence>
<name>A0A0N0DE81_FUSLA</name>
<dbReference type="PANTHER" id="PTHR24305">
    <property type="entry name" value="CYTOCHROME P450"/>
    <property type="match status" value="1"/>
</dbReference>
<dbReference type="GO" id="GO:0005506">
    <property type="term" value="F:iron ion binding"/>
    <property type="evidence" value="ECO:0007669"/>
    <property type="project" value="InterPro"/>
</dbReference>
<dbReference type="PANTHER" id="PTHR24305:SF107">
    <property type="entry name" value="P450, PUTATIVE (EUROFUNG)-RELATED"/>
    <property type="match status" value="1"/>
</dbReference>
<evidence type="ECO:0000256" key="8">
    <source>
        <dbReference type="ARBA" id="ARBA00023033"/>
    </source>
</evidence>
<dbReference type="GO" id="GO:0020037">
    <property type="term" value="F:heme binding"/>
    <property type="evidence" value="ECO:0007669"/>
    <property type="project" value="InterPro"/>
</dbReference>
<evidence type="ECO:0000256" key="9">
    <source>
        <dbReference type="PIRSR" id="PIRSR602403-1"/>
    </source>
</evidence>
<evidence type="ECO:0000313" key="11">
    <source>
        <dbReference type="EMBL" id="KPA40757.1"/>
    </source>
</evidence>
<comment type="caution">
    <text evidence="11">The sequence shown here is derived from an EMBL/GenBank/DDBJ whole genome shotgun (WGS) entry which is preliminary data.</text>
</comment>
<evidence type="ECO:0000256" key="2">
    <source>
        <dbReference type="ARBA" id="ARBA00005179"/>
    </source>
</evidence>
<keyword evidence="6" id="KW-0560">Oxidoreductase</keyword>
<keyword evidence="10" id="KW-0472">Membrane</keyword>
<dbReference type="EMBL" id="JXCE01000121">
    <property type="protein sequence ID" value="KPA40757.1"/>
    <property type="molecule type" value="Genomic_DNA"/>
</dbReference>
<evidence type="ECO:0000256" key="6">
    <source>
        <dbReference type="ARBA" id="ARBA00023002"/>
    </source>
</evidence>
<dbReference type="Gene3D" id="1.10.630.10">
    <property type="entry name" value="Cytochrome P450"/>
    <property type="match status" value="1"/>
</dbReference>
<evidence type="ECO:0000256" key="7">
    <source>
        <dbReference type="ARBA" id="ARBA00023004"/>
    </source>
</evidence>
<dbReference type="PROSITE" id="PS50096">
    <property type="entry name" value="IQ"/>
    <property type="match status" value="1"/>
</dbReference>
<dbReference type="InterPro" id="IPR050121">
    <property type="entry name" value="Cytochrome_P450_monoxygenase"/>
</dbReference>
<comment type="cofactor">
    <cofactor evidence="1 9">
        <name>heme</name>
        <dbReference type="ChEBI" id="CHEBI:30413"/>
    </cofactor>
</comment>
<dbReference type="GO" id="GO:0016705">
    <property type="term" value="F:oxidoreductase activity, acting on paired donors, with incorporation or reduction of molecular oxygen"/>
    <property type="evidence" value="ECO:0007669"/>
    <property type="project" value="InterPro"/>
</dbReference>
<dbReference type="Proteomes" id="UP000037904">
    <property type="component" value="Unassembled WGS sequence"/>
</dbReference>
<dbReference type="PRINTS" id="PR00385">
    <property type="entry name" value="P450"/>
</dbReference>
<dbReference type="GO" id="GO:0004497">
    <property type="term" value="F:monooxygenase activity"/>
    <property type="evidence" value="ECO:0007669"/>
    <property type="project" value="UniProtKB-KW"/>
</dbReference>
<dbReference type="AlphaFoldDB" id="A0A0N0DE81"/>
<sequence length="427" mass="49198">MSVSVSKAPGLLMATMSAISLLIVVLYRGYRARRFYRDMPGLPHSWLLGHIAILRDVTMLMPPNCMPQLYYTEIALRYNLQDIFYLDFWPIGPGLIIITDPKLIEQSSDSRLLVPHPMTNTFMAPMLGEDNTPSKFVFDIVSRLALNIDSYAQKERRQDLKYMRELVDLAEEEQDPRVAYNPIVQIPRRLRRHRVQILVSERIVPSRQNPTSVLDLMLREHVEFAIREKKCGRSNFMRLSRVDEKQFLGWTLLLGGHTTSTNTMSYLFMLLSGAPHIVDKIHQEHIQQLGLNPQAKILDDPDMLLKLPYTESVIKEALRLYPVGSRLRLGPPGATVYHQGRHLPIDNNLVIMTNAHSIHYDPRIYPQPTVLRPERWLDPAKTHPGPAYFRSFGGDERWCPGQNISMYMLKTFLVMTVGDYTFECADL</sequence>
<proteinExistence type="inferred from homology"/>
<accession>A0A0N0DE81</accession>
<gene>
    <name evidence="11" type="ORF">FLAG1_06351</name>
</gene>
<keyword evidence="4 9" id="KW-0349">Heme</keyword>
<feature type="binding site" description="axial binding residue" evidence="9">
    <location>
        <position position="399"/>
    </location>
    <ligand>
        <name>heme</name>
        <dbReference type="ChEBI" id="CHEBI:30413"/>
    </ligand>
    <ligandPart>
        <name>Fe</name>
        <dbReference type="ChEBI" id="CHEBI:18248"/>
    </ligandPart>
</feature>
<comment type="similarity">
    <text evidence="3">Belongs to the cytochrome P450 family.</text>
</comment>
<organism evidence="11 12">
    <name type="scientific">Fusarium langsethiae</name>
    <dbReference type="NCBI Taxonomy" id="179993"/>
    <lineage>
        <taxon>Eukaryota</taxon>
        <taxon>Fungi</taxon>
        <taxon>Dikarya</taxon>
        <taxon>Ascomycota</taxon>
        <taxon>Pezizomycotina</taxon>
        <taxon>Sordariomycetes</taxon>
        <taxon>Hypocreomycetidae</taxon>
        <taxon>Hypocreales</taxon>
        <taxon>Nectriaceae</taxon>
        <taxon>Fusarium</taxon>
    </lineage>
</organism>
<keyword evidence="7 9" id="KW-0408">Iron</keyword>
<keyword evidence="12" id="KW-1185">Reference proteome</keyword>
<dbReference type="SUPFAM" id="SSF48264">
    <property type="entry name" value="Cytochrome P450"/>
    <property type="match status" value="1"/>
</dbReference>
<keyword evidence="10" id="KW-0812">Transmembrane</keyword>
<evidence type="ECO:0000256" key="3">
    <source>
        <dbReference type="ARBA" id="ARBA00010617"/>
    </source>
</evidence>
<dbReference type="PRINTS" id="PR00465">
    <property type="entry name" value="EP450IV"/>
</dbReference>
<evidence type="ECO:0000256" key="10">
    <source>
        <dbReference type="SAM" id="Phobius"/>
    </source>
</evidence>
<keyword evidence="8" id="KW-0503">Monooxygenase</keyword>
<dbReference type="InterPro" id="IPR001128">
    <property type="entry name" value="Cyt_P450"/>
</dbReference>
<evidence type="ECO:0000256" key="4">
    <source>
        <dbReference type="ARBA" id="ARBA00022617"/>
    </source>
</evidence>
<feature type="transmembrane region" description="Helical" evidence="10">
    <location>
        <begin position="12"/>
        <end position="30"/>
    </location>
</feature>
<dbReference type="InterPro" id="IPR002403">
    <property type="entry name" value="Cyt_P450_E_grp-IV"/>
</dbReference>
<dbReference type="Pfam" id="PF00067">
    <property type="entry name" value="p450"/>
    <property type="match status" value="1"/>
</dbReference>
<protein>
    <submittedName>
        <fullName evidence="11">Cytochrome p450</fullName>
    </submittedName>
</protein>
<evidence type="ECO:0000256" key="5">
    <source>
        <dbReference type="ARBA" id="ARBA00022723"/>
    </source>
</evidence>
<keyword evidence="10" id="KW-1133">Transmembrane helix</keyword>
<dbReference type="InterPro" id="IPR036396">
    <property type="entry name" value="Cyt_P450_sf"/>
</dbReference>
<dbReference type="OrthoDB" id="10029320at2759"/>
<comment type="pathway">
    <text evidence="2">Secondary metabolite biosynthesis.</text>
</comment>
<reference evidence="11 12" key="1">
    <citation type="submission" date="2015-04" db="EMBL/GenBank/DDBJ databases">
        <title>The draft genome sequence of Fusarium langsethiae, a T-2/HT-2 mycotoxin producer.</title>
        <authorList>
            <person name="Lysoe E."/>
            <person name="Divon H.H."/>
            <person name="Terzi V."/>
            <person name="Orru L."/>
            <person name="Lamontanara A."/>
            <person name="Kolseth A.-K."/>
            <person name="Frandsen R.J."/>
            <person name="Nielsen K."/>
            <person name="Thrane U."/>
        </authorList>
    </citation>
    <scope>NUCLEOTIDE SEQUENCE [LARGE SCALE GENOMIC DNA]</scope>
    <source>
        <strain evidence="11 12">Fl201059</strain>
    </source>
</reference>
<evidence type="ECO:0000256" key="1">
    <source>
        <dbReference type="ARBA" id="ARBA00001971"/>
    </source>
</evidence>
<keyword evidence="5 9" id="KW-0479">Metal-binding</keyword>